<accession>A0A7X3G842</accession>
<evidence type="ECO:0000313" key="2">
    <source>
        <dbReference type="Proteomes" id="UP000461595"/>
    </source>
</evidence>
<evidence type="ECO:0000313" key="1">
    <source>
        <dbReference type="EMBL" id="MVX58146.1"/>
    </source>
</evidence>
<protein>
    <submittedName>
        <fullName evidence="1">Uncharacterized protein</fullName>
    </submittedName>
</protein>
<sequence>MNKIDLEDIRVKLPNLVTISDSTLACDDRNLTYATLSTVTDVLDTIVRAIDEVV</sequence>
<dbReference type="Proteomes" id="UP000461595">
    <property type="component" value="Unassembled WGS sequence"/>
</dbReference>
<reference evidence="1 2" key="1">
    <citation type="submission" date="2019-12" db="EMBL/GenBank/DDBJ databases">
        <title>Microbes associate with the intestines of laboratory mice.</title>
        <authorList>
            <person name="Navarre W."/>
            <person name="Wong E."/>
        </authorList>
    </citation>
    <scope>NUCLEOTIDE SEQUENCE [LARGE SCALE GENOMIC DNA]</scope>
    <source>
        <strain evidence="1 2">NM51_B2-22</strain>
    </source>
</reference>
<dbReference type="RefSeq" id="WP_160331979.1">
    <property type="nucleotide sequence ID" value="NZ_WSRS01000002.1"/>
</dbReference>
<proteinExistence type="predicted"/>
<organism evidence="1 2">
    <name type="scientific">Streptococcus danieliae</name>
    <dbReference type="NCBI Taxonomy" id="747656"/>
    <lineage>
        <taxon>Bacteria</taxon>
        <taxon>Bacillati</taxon>
        <taxon>Bacillota</taxon>
        <taxon>Bacilli</taxon>
        <taxon>Lactobacillales</taxon>
        <taxon>Streptococcaceae</taxon>
        <taxon>Streptococcus</taxon>
    </lineage>
</organism>
<name>A0A7X3G842_9STRE</name>
<gene>
    <name evidence="1" type="ORF">E5983_00455</name>
</gene>
<comment type="caution">
    <text evidence="1">The sequence shown here is derived from an EMBL/GenBank/DDBJ whole genome shotgun (WGS) entry which is preliminary data.</text>
</comment>
<dbReference type="AlphaFoldDB" id="A0A7X3G842"/>
<dbReference type="EMBL" id="WSRS01000002">
    <property type="protein sequence ID" value="MVX58146.1"/>
    <property type="molecule type" value="Genomic_DNA"/>
</dbReference>